<dbReference type="Proteomes" id="UP000570361">
    <property type="component" value="Unassembled WGS sequence"/>
</dbReference>
<dbReference type="CDD" id="cd01392">
    <property type="entry name" value="HTH_LacI"/>
    <property type="match status" value="1"/>
</dbReference>
<evidence type="ECO:0000256" key="1">
    <source>
        <dbReference type="ARBA" id="ARBA00022491"/>
    </source>
</evidence>
<comment type="caution">
    <text evidence="6">The sequence shown here is derived from an EMBL/GenBank/DDBJ whole genome shotgun (WGS) entry which is preliminary data.</text>
</comment>
<dbReference type="SUPFAM" id="SSF47413">
    <property type="entry name" value="lambda repressor-like DNA-binding domains"/>
    <property type="match status" value="1"/>
</dbReference>
<dbReference type="Pfam" id="PF00356">
    <property type="entry name" value="LacI"/>
    <property type="match status" value="1"/>
</dbReference>
<keyword evidence="7" id="KW-1185">Reference proteome</keyword>
<evidence type="ECO:0000313" key="6">
    <source>
        <dbReference type="EMBL" id="MBB3114720.1"/>
    </source>
</evidence>
<evidence type="ECO:0000256" key="4">
    <source>
        <dbReference type="ARBA" id="ARBA00023163"/>
    </source>
</evidence>
<proteinExistence type="predicted"/>
<keyword evidence="1" id="KW-0678">Repressor</keyword>
<dbReference type="GO" id="GO:0003700">
    <property type="term" value="F:DNA-binding transcription factor activity"/>
    <property type="evidence" value="ECO:0007669"/>
    <property type="project" value="TreeGrafter"/>
</dbReference>
<sequence length="338" mass="36549">MARLAGVSEATVSRVLNGVGPIKEETRQRVLEAAAALHYVPSAIAQQFARRRSGNLGIILPLLPKVNLFATHYFSELLSGIGATAKQEGYDLLLFFQGHDEPRHYDRLFQAQKIDACIILGAQDVPAEREALKELHAASRAFCLISQRYEDEPYNTVDADHASGVRAAVKHLLEKGYERIGLLNGPSVYSNSRDRLEGFRQALAEQQLAASDAPVLIGNYSRKSGYSHADQVAMLIRKGELDAIVAGSDRMAIGLLQGLKEHGLTAGIHYGLVGCDDSEGSRLTDPALTSLTVPFYEAGSEAAARLLTSASDEEAESGFQLKLPVQLVVRGSSAVRPL</sequence>
<dbReference type="AlphaFoldDB" id="A0A7W5B5D4"/>
<dbReference type="PANTHER" id="PTHR30146:SF148">
    <property type="entry name" value="HTH-TYPE TRANSCRIPTIONAL REPRESSOR PURR-RELATED"/>
    <property type="match status" value="1"/>
</dbReference>
<keyword evidence="3" id="KW-0238">DNA-binding</keyword>
<reference evidence="6 7" key="1">
    <citation type="submission" date="2020-08" db="EMBL/GenBank/DDBJ databases">
        <title>Genomic Encyclopedia of Type Strains, Phase III (KMG-III): the genomes of soil and plant-associated and newly described type strains.</title>
        <authorList>
            <person name="Whitman W."/>
        </authorList>
    </citation>
    <scope>NUCLEOTIDE SEQUENCE [LARGE SCALE GENOMIC DNA]</scope>
    <source>
        <strain evidence="6 7">CECT 5862</strain>
    </source>
</reference>
<dbReference type="InterPro" id="IPR028082">
    <property type="entry name" value="Peripla_BP_I"/>
</dbReference>
<dbReference type="Pfam" id="PF13377">
    <property type="entry name" value="Peripla_BP_3"/>
    <property type="match status" value="1"/>
</dbReference>
<evidence type="ECO:0000256" key="3">
    <source>
        <dbReference type="ARBA" id="ARBA00023125"/>
    </source>
</evidence>
<dbReference type="InterPro" id="IPR046335">
    <property type="entry name" value="LacI/GalR-like_sensor"/>
</dbReference>
<feature type="domain" description="HTH lacI-type" evidence="5">
    <location>
        <begin position="1"/>
        <end position="50"/>
    </location>
</feature>
<evidence type="ECO:0000313" key="7">
    <source>
        <dbReference type="Proteomes" id="UP000570361"/>
    </source>
</evidence>
<dbReference type="SMART" id="SM00354">
    <property type="entry name" value="HTH_LACI"/>
    <property type="match status" value="1"/>
</dbReference>
<evidence type="ECO:0000259" key="5">
    <source>
        <dbReference type="PROSITE" id="PS50932"/>
    </source>
</evidence>
<protein>
    <submittedName>
        <fullName evidence="6">LacI family transcriptional regulator</fullName>
    </submittedName>
</protein>
<accession>A0A7W5B5D4</accession>
<keyword evidence="2" id="KW-0805">Transcription regulation</keyword>
<dbReference type="CDD" id="cd06267">
    <property type="entry name" value="PBP1_LacI_sugar_binding-like"/>
    <property type="match status" value="1"/>
</dbReference>
<organism evidence="6 7">
    <name type="scientific">Paenibacillus phyllosphaerae</name>
    <dbReference type="NCBI Taxonomy" id="274593"/>
    <lineage>
        <taxon>Bacteria</taxon>
        <taxon>Bacillati</taxon>
        <taxon>Bacillota</taxon>
        <taxon>Bacilli</taxon>
        <taxon>Bacillales</taxon>
        <taxon>Paenibacillaceae</taxon>
        <taxon>Paenibacillus</taxon>
    </lineage>
</organism>
<dbReference type="Gene3D" id="3.40.50.2300">
    <property type="match status" value="2"/>
</dbReference>
<dbReference type="SUPFAM" id="SSF53822">
    <property type="entry name" value="Periplasmic binding protein-like I"/>
    <property type="match status" value="1"/>
</dbReference>
<dbReference type="InterPro" id="IPR000843">
    <property type="entry name" value="HTH_LacI"/>
</dbReference>
<dbReference type="GO" id="GO:0000976">
    <property type="term" value="F:transcription cis-regulatory region binding"/>
    <property type="evidence" value="ECO:0007669"/>
    <property type="project" value="TreeGrafter"/>
</dbReference>
<gene>
    <name evidence="6" type="ORF">FHS18_006863</name>
</gene>
<dbReference type="EMBL" id="JACHXK010000040">
    <property type="protein sequence ID" value="MBB3114720.1"/>
    <property type="molecule type" value="Genomic_DNA"/>
</dbReference>
<dbReference type="PROSITE" id="PS50932">
    <property type="entry name" value="HTH_LACI_2"/>
    <property type="match status" value="1"/>
</dbReference>
<dbReference type="RefSeq" id="WP_343060790.1">
    <property type="nucleotide sequence ID" value="NZ_JACHXK010000040.1"/>
</dbReference>
<dbReference type="PANTHER" id="PTHR30146">
    <property type="entry name" value="LACI-RELATED TRANSCRIPTIONAL REPRESSOR"/>
    <property type="match status" value="1"/>
</dbReference>
<dbReference type="InterPro" id="IPR010982">
    <property type="entry name" value="Lambda_DNA-bd_dom_sf"/>
</dbReference>
<keyword evidence="4" id="KW-0804">Transcription</keyword>
<evidence type="ECO:0000256" key="2">
    <source>
        <dbReference type="ARBA" id="ARBA00023015"/>
    </source>
</evidence>
<dbReference type="Gene3D" id="1.10.260.40">
    <property type="entry name" value="lambda repressor-like DNA-binding domains"/>
    <property type="match status" value="1"/>
</dbReference>
<name>A0A7W5B5D4_9BACL</name>